<dbReference type="EMBL" id="CP036262">
    <property type="protein sequence ID" value="QDS94610.1"/>
    <property type="molecule type" value="Genomic_DNA"/>
</dbReference>
<evidence type="ECO:0000313" key="1">
    <source>
        <dbReference type="EMBL" id="QDS94610.1"/>
    </source>
</evidence>
<dbReference type="KEGG" id="rml:FF011L_33890"/>
<dbReference type="AlphaFoldDB" id="A0A517MIB5"/>
<dbReference type="InterPro" id="IPR036249">
    <property type="entry name" value="Thioredoxin-like_sf"/>
</dbReference>
<name>A0A517MIB5_9BACT</name>
<organism evidence="1 2">
    <name type="scientific">Roseimaritima multifibrata</name>
    <dbReference type="NCBI Taxonomy" id="1930274"/>
    <lineage>
        <taxon>Bacteria</taxon>
        <taxon>Pseudomonadati</taxon>
        <taxon>Planctomycetota</taxon>
        <taxon>Planctomycetia</taxon>
        <taxon>Pirellulales</taxon>
        <taxon>Pirellulaceae</taxon>
        <taxon>Roseimaritima</taxon>
    </lineage>
</organism>
<dbReference type="RefSeq" id="WP_145352617.1">
    <property type="nucleotide sequence ID" value="NZ_CP036262.1"/>
</dbReference>
<dbReference type="NCBIfam" id="NF040494">
    <property type="entry name" value="nitrored_ArsF"/>
    <property type="match status" value="1"/>
</dbReference>
<dbReference type="OrthoDB" id="5524063at2"/>
<accession>A0A517MIB5</accession>
<dbReference type="Proteomes" id="UP000320672">
    <property type="component" value="Chromosome"/>
</dbReference>
<sequence>MKTKSIFSLLLLMFVGISIVMAVRKIGPPAKPDSSDTAAAATMTSATTPVGLQSSLAESPFSAVYFHAPHRCPTCRTIESFTHEALNPEIEAGKISWQIADYTSDENASLVKQFDVYTSTVVLVNVEDGKIVRWKNLEEVWNHTGDQDEFTNFINESWNSFANASTKEQS</sequence>
<reference evidence="1 2" key="1">
    <citation type="submission" date="2019-02" db="EMBL/GenBank/DDBJ databases">
        <title>Deep-cultivation of Planctomycetes and their phenomic and genomic characterization uncovers novel biology.</title>
        <authorList>
            <person name="Wiegand S."/>
            <person name="Jogler M."/>
            <person name="Boedeker C."/>
            <person name="Pinto D."/>
            <person name="Vollmers J."/>
            <person name="Rivas-Marin E."/>
            <person name="Kohn T."/>
            <person name="Peeters S.H."/>
            <person name="Heuer A."/>
            <person name="Rast P."/>
            <person name="Oberbeckmann S."/>
            <person name="Bunk B."/>
            <person name="Jeske O."/>
            <person name="Meyerdierks A."/>
            <person name="Storesund J.E."/>
            <person name="Kallscheuer N."/>
            <person name="Luecker S."/>
            <person name="Lage O.M."/>
            <person name="Pohl T."/>
            <person name="Merkel B.J."/>
            <person name="Hornburger P."/>
            <person name="Mueller R.-W."/>
            <person name="Bruemmer F."/>
            <person name="Labrenz M."/>
            <person name="Spormann A.M."/>
            <person name="Op den Camp H."/>
            <person name="Overmann J."/>
            <person name="Amann R."/>
            <person name="Jetten M.S.M."/>
            <person name="Mascher T."/>
            <person name="Medema M.H."/>
            <person name="Devos D.P."/>
            <person name="Kaster A.-K."/>
            <person name="Ovreas L."/>
            <person name="Rohde M."/>
            <person name="Galperin M.Y."/>
            <person name="Jogler C."/>
        </authorList>
    </citation>
    <scope>NUCLEOTIDE SEQUENCE [LARGE SCALE GENOMIC DNA]</scope>
    <source>
        <strain evidence="1 2">FF011L</strain>
    </source>
</reference>
<dbReference type="Gene3D" id="3.40.30.10">
    <property type="entry name" value="Glutaredoxin"/>
    <property type="match status" value="1"/>
</dbReference>
<evidence type="ECO:0008006" key="3">
    <source>
        <dbReference type="Google" id="ProtNLM"/>
    </source>
</evidence>
<proteinExistence type="predicted"/>
<gene>
    <name evidence="1" type="ORF">FF011L_33890</name>
</gene>
<keyword evidence="2" id="KW-1185">Reference proteome</keyword>
<evidence type="ECO:0000313" key="2">
    <source>
        <dbReference type="Proteomes" id="UP000320672"/>
    </source>
</evidence>
<protein>
    <recommendedName>
        <fullName evidence="3">Thioredoxin domain-containing protein</fullName>
    </recommendedName>
</protein>
<dbReference type="SUPFAM" id="SSF52833">
    <property type="entry name" value="Thioredoxin-like"/>
    <property type="match status" value="1"/>
</dbReference>
<dbReference type="InterPro" id="IPR047698">
    <property type="entry name" value="ArsF-like"/>
</dbReference>